<sequence length="475" mass="50388">MGANAISHDLLVVGGGLAGMSTAIRAAELGLHVRVFERGTGQHYLCNSRYTGGLFHIGMDDMGSSPEDIIERLARVTGGEGNPALAATLARNAKRAIAWLRAQGVGLIRVGPDGLRQHSLAPPGVRNTGLNWRWRAGDVMLRTLNQRLRDLGVTFDQGVTARRLIMKNGCVRGLEVERNGRTERFDAPVVAICDGGFQGNRALVGKYISPAPERLLMRNAETGLGYGLLMAEEAGAKLVGMGTFYGHIQYRDAMTDGRFWPYPVLDSLCVSALLINAEGKRFCDESLGGVHVTNAMARLADPHGCHVVFDEAIWQGPGRDWLLPANPYLIKAGGKLISAPTLEALADKIGLGPDVLKASVESWNAAVEGKTAFSPHRSNPAYKPHAIRQGPFHALPLCAGITYTMGGILTNAAAQVLDQDDRPIPGLLAVGACTGGLEGFSRSGYSGGLSKSATFGMIAGETAATLARASLMEAV</sequence>
<comment type="cofactor">
    <cofactor evidence="1">
        <name>FAD</name>
        <dbReference type="ChEBI" id="CHEBI:57692"/>
    </cofactor>
</comment>
<feature type="domain" description="FAD-dependent oxidoreductase 2 FAD-binding" evidence="5">
    <location>
        <begin position="9"/>
        <end position="444"/>
    </location>
</feature>
<accession>A0ABV9H268</accession>
<keyword evidence="4" id="KW-0560">Oxidoreductase</keyword>
<evidence type="ECO:0000313" key="7">
    <source>
        <dbReference type="Proteomes" id="UP001596042"/>
    </source>
</evidence>
<dbReference type="SUPFAM" id="SSF56425">
    <property type="entry name" value="Succinate dehydrogenase/fumarate reductase flavoprotein, catalytic domain"/>
    <property type="match status" value="1"/>
</dbReference>
<keyword evidence="2" id="KW-0285">Flavoprotein</keyword>
<gene>
    <name evidence="6" type="ORF">ACFO1V_02500</name>
</gene>
<comment type="caution">
    <text evidence="6">The sequence shown here is derived from an EMBL/GenBank/DDBJ whole genome shotgun (WGS) entry which is preliminary data.</text>
</comment>
<evidence type="ECO:0000256" key="2">
    <source>
        <dbReference type="ARBA" id="ARBA00022630"/>
    </source>
</evidence>
<evidence type="ECO:0000256" key="4">
    <source>
        <dbReference type="ARBA" id="ARBA00023002"/>
    </source>
</evidence>
<dbReference type="Gene3D" id="3.90.700.10">
    <property type="entry name" value="Succinate dehydrogenase/fumarate reductase flavoprotein, catalytic domain"/>
    <property type="match status" value="1"/>
</dbReference>
<proteinExistence type="predicted"/>
<dbReference type="EMBL" id="JBHSEL010000029">
    <property type="protein sequence ID" value="MFC4624103.1"/>
    <property type="molecule type" value="Genomic_DNA"/>
</dbReference>
<organism evidence="6 7">
    <name type="scientific">Daeguia caeni</name>
    <dbReference type="NCBI Taxonomy" id="439612"/>
    <lineage>
        <taxon>Bacteria</taxon>
        <taxon>Pseudomonadati</taxon>
        <taxon>Pseudomonadota</taxon>
        <taxon>Alphaproteobacteria</taxon>
        <taxon>Hyphomicrobiales</taxon>
        <taxon>Brucellaceae</taxon>
        <taxon>Daeguia</taxon>
    </lineage>
</organism>
<protein>
    <submittedName>
        <fullName evidence="6">FAD-dependent oxidoreductase</fullName>
    </submittedName>
</protein>
<reference evidence="7" key="1">
    <citation type="journal article" date="2019" name="Int. J. Syst. Evol. Microbiol.">
        <title>The Global Catalogue of Microorganisms (GCM) 10K type strain sequencing project: providing services to taxonomists for standard genome sequencing and annotation.</title>
        <authorList>
            <consortium name="The Broad Institute Genomics Platform"/>
            <consortium name="The Broad Institute Genome Sequencing Center for Infectious Disease"/>
            <person name="Wu L."/>
            <person name="Ma J."/>
        </authorList>
    </citation>
    <scope>NUCLEOTIDE SEQUENCE [LARGE SCALE GENOMIC DNA]</scope>
    <source>
        <strain evidence="7">CGMCC 1.15731</strain>
    </source>
</reference>
<dbReference type="PANTHER" id="PTHR43400:SF7">
    <property type="entry name" value="FAD-DEPENDENT OXIDOREDUCTASE 2 FAD BINDING DOMAIN-CONTAINING PROTEIN"/>
    <property type="match status" value="1"/>
</dbReference>
<dbReference type="InterPro" id="IPR027477">
    <property type="entry name" value="Succ_DH/fumarate_Rdtase_cat_sf"/>
</dbReference>
<dbReference type="SUPFAM" id="SSF51905">
    <property type="entry name" value="FAD/NAD(P)-binding domain"/>
    <property type="match status" value="1"/>
</dbReference>
<keyword evidence="7" id="KW-1185">Reference proteome</keyword>
<dbReference type="Pfam" id="PF00890">
    <property type="entry name" value="FAD_binding_2"/>
    <property type="match status" value="1"/>
</dbReference>
<evidence type="ECO:0000256" key="1">
    <source>
        <dbReference type="ARBA" id="ARBA00001974"/>
    </source>
</evidence>
<dbReference type="InterPro" id="IPR003953">
    <property type="entry name" value="FAD-dep_OxRdtase_2_FAD-bd"/>
</dbReference>
<dbReference type="Proteomes" id="UP001596042">
    <property type="component" value="Unassembled WGS sequence"/>
</dbReference>
<dbReference type="Gene3D" id="3.50.50.60">
    <property type="entry name" value="FAD/NAD(P)-binding domain"/>
    <property type="match status" value="1"/>
</dbReference>
<evidence type="ECO:0000259" key="5">
    <source>
        <dbReference type="Pfam" id="PF00890"/>
    </source>
</evidence>
<dbReference type="InterPro" id="IPR036188">
    <property type="entry name" value="FAD/NAD-bd_sf"/>
</dbReference>
<dbReference type="RefSeq" id="WP_374834214.1">
    <property type="nucleotide sequence ID" value="NZ_JBHEEZ010000043.1"/>
</dbReference>
<keyword evidence="3" id="KW-0274">FAD</keyword>
<evidence type="ECO:0000256" key="3">
    <source>
        <dbReference type="ARBA" id="ARBA00022827"/>
    </source>
</evidence>
<dbReference type="PANTHER" id="PTHR43400">
    <property type="entry name" value="FUMARATE REDUCTASE"/>
    <property type="match status" value="1"/>
</dbReference>
<name>A0ABV9H268_9HYPH</name>
<dbReference type="InterPro" id="IPR050315">
    <property type="entry name" value="FAD-oxidoreductase_2"/>
</dbReference>
<evidence type="ECO:0000313" key="6">
    <source>
        <dbReference type="EMBL" id="MFC4624103.1"/>
    </source>
</evidence>